<feature type="compositionally biased region" description="Basic and acidic residues" evidence="1">
    <location>
        <begin position="320"/>
        <end position="334"/>
    </location>
</feature>
<dbReference type="Proteomes" id="UP000054166">
    <property type="component" value="Unassembled WGS sequence"/>
</dbReference>
<protein>
    <submittedName>
        <fullName evidence="2">Uncharacterized protein</fullName>
    </submittedName>
</protein>
<reference evidence="3" key="2">
    <citation type="submission" date="2015-01" db="EMBL/GenBank/DDBJ databases">
        <title>Evolutionary Origins and Diversification of the Mycorrhizal Mutualists.</title>
        <authorList>
            <consortium name="DOE Joint Genome Institute"/>
            <consortium name="Mycorrhizal Genomics Consortium"/>
            <person name="Kohler A."/>
            <person name="Kuo A."/>
            <person name="Nagy L.G."/>
            <person name="Floudas D."/>
            <person name="Copeland A."/>
            <person name="Barry K.W."/>
            <person name="Cichocki N."/>
            <person name="Veneault-Fourrey C."/>
            <person name="LaButti K."/>
            <person name="Lindquist E.A."/>
            <person name="Lipzen A."/>
            <person name="Lundell T."/>
            <person name="Morin E."/>
            <person name="Murat C."/>
            <person name="Riley R."/>
            <person name="Ohm R."/>
            <person name="Sun H."/>
            <person name="Tunlid A."/>
            <person name="Henrissat B."/>
            <person name="Grigoriev I.V."/>
            <person name="Hibbett D.S."/>
            <person name="Martin F."/>
        </authorList>
    </citation>
    <scope>NUCLEOTIDE SEQUENCE [LARGE SCALE GENOMIC DNA]</scope>
    <source>
        <strain evidence="3">F 1598</strain>
    </source>
</reference>
<proteinExistence type="predicted"/>
<name>A0A0C3EIW7_PILCF</name>
<feature type="compositionally biased region" description="Basic residues" evidence="1">
    <location>
        <begin position="341"/>
        <end position="352"/>
    </location>
</feature>
<keyword evidence="3" id="KW-1185">Reference proteome</keyword>
<dbReference type="EMBL" id="KN833121">
    <property type="protein sequence ID" value="KIM72570.1"/>
    <property type="molecule type" value="Genomic_DNA"/>
</dbReference>
<evidence type="ECO:0000256" key="1">
    <source>
        <dbReference type="SAM" id="MobiDB-lite"/>
    </source>
</evidence>
<organism evidence="2 3">
    <name type="scientific">Piloderma croceum (strain F 1598)</name>
    <dbReference type="NCBI Taxonomy" id="765440"/>
    <lineage>
        <taxon>Eukaryota</taxon>
        <taxon>Fungi</taxon>
        <taxon>Dikarya</taxon>
        <taxon>Basidiomycota</taxon>
        <taxon>Agaricomycotina</taxon>
        <taxon>Agaricomycetes</taxon>
        <taxon>Agaricomycetidae</taxon>
        <taxon>Atheliales</taxon>
        <taxon>Atheliaceae</taxon>
        <taxon>Piloderma</taxon>
    </lineage>
</organism>
<dbReference type="HOGENOM" id="CLU_625712_0_0_1"/>
<reference evidence="2 3" key="1">
    <citation type="submission" date="2014-04" db="EMBL/GenBank/DDBJ databases">
        <authorList>
            <consortium name="DOE Joint Genome Institute"/>
            <person name="Kuo A."/>
            <person name="Tarkka M."/>
            <person name="Buscot F."/>
            <person name="Kohler A."/>
            <person name="Nagy L.G."/>
            <person name="Floudas D."/>
            <person name="Copeland A."/>
            <person name="Barry K.W."/>
            <person name="Cichocki N."/>
            <person name="Veneault-Fourrey C."/>
            <person name="LaButti K."/>
            <person name="Lindquist E.A."/>
            <person name="Lipzen A."/>
            <person name="Lundell T."/>
            <person name="Morin E."/>
            <person name="Murat C."/>
            <person name="Sun H."/>
            <person name="Tunlid A."/>
            <person name="Henrissat B."/>
            <person name="Grigoriev I.V."/>
            <person name="Hibbett D.S."/>
            <person name="Martin F."/>
            <person name="Nordberg H.P."/>
            <person name="Cantor M.N."/>
            <person name="Hua S.X."/>
        </authorList>
    </citation>
    <scope>NUCLEOTIDE SEQUENCE [LARGE SCALE GENOMIC DNA]</scope>
    <source>
        <strain evidence="2 3">F 1598</strain>
    </source>
</reference>
<sequence length="438" mass="49606">MSASINQVAISKSHSSSTPIADVEQFVKNIDSLIHSGRITITNLPRPPILSPAPRHKFDCGMQGDLSFYVSPFDKRDSGQLVCGVFNQGCMWGIDPIQGSSSSRTDAEGIERSVFVFLVGFWLAFDDMDVAQKMNKLTGDGTTTATVLTSVIHRSRVQYRLVKLIKGFPYLMIHICVSTINRLTDSHAPWMATQCYRQRFNISSLLAIYDWWPTRARLMAIAAIREGPSQLLNSLQTYCTEFLTRISHRIGRIRDPFGTVFETFEILSNSCLKRRLFYHSAMTKTAAQLESQKRWLSQPEVAEDQREKSRLRAARNRAKLKAERDAVSPAEHEATTCNGTSKRRRRKRKRRSSSLPPSILCDPPARESSADPASHQSISHKIRTLRLQYTNWTYNLGPENLWETRFNEMLDSATLREGTSLPESSMLGRDTAMSNMAY</sequence>
<dbReference type="SUPFAM" id="SSF48592">
    <property type="entry name" value="GroEL equatorial domain-like"/>
    <property type="match status" value="1"/>
</dbReference>
<dbReference type="InterPro" id="IPR027413">
    <property type="entry name" value="GROEL-like_equatorial_sf"/>
</dbReference>
<accession>A0A0C3EIW7</accession>
<evidence type="ECO:0000313" key="3">
    <source>
        <dbReference type="Proteomes" id="UP000054166"/>
    </source>
</evidence>
<gene>
    <name evidence="2" type="ORF">PILCRDRAFT_93414</name>
</gene>
<feature type="region of interest" description="Disordered" evidence="1">
    <location>
        <begin position="293"/>
        <end position="378"/>
    </location>
</feature>
<evidence type="ECO:0000313" key="2">
    <source>
        <dbReference type="EMBL" id="KIM72570.1"/>
    </source>
</evidence>
<dbReference type="InParanoid" id="A0A0C3EIW7"/>
<dbReference type="AlphaFoldDB" id="A0A0C3EIW7"/>